<dbReference type="EMBL" id="KZ346794">
    <property type="protein sequence ID" value="PIO69064.1"/>
    <property type="molecule type" value="Genomic_DNA"/>
</dbReference>
<gene>
    <name evidence="2" type="ORF">TELCIR_09130</name>
</gene>
<feature type="region of interest" description="Disordered" evidence="1">
    <location>
        <begin position="1"/>
        <end position="223"/>
    </location>
</feature>
<evidence type="ECO:0000256" key="1">
    <source>
        <dbReference type="SAM" id="MobiDB-lite"/>
    </source>
</evidence>
<dbReference type="Proteomes" id="UP000230423">
    <property type="component" value="Unassembled WGS sequence"/>
</dbReference>
<evidence type="ECO:0000313" key="3">
    <source>
        <dbReference type="Proteomes" id="UP000230423"/>
    </source>
</evidence>
<proteinExistence type="predicted"/>
<feature type="compositionally biased region" description="Low complexity" evidence="1">
    <location>
        <begin position="196"/>
        <end position="209"/>
    </location>
</feature>
<feature type="compositionally biased region" description="Basic and acidic residues" evidence="1">
    <location>
        <begin position="174"/>
        <end position="185"/>
    </location>
</feature>
<feature type="compositionally biased region" description="Basic and acidic residues" evidence="1">
    <location>
        <begin position="134"/>
        <end position="159"/>
    </location>
</feature>
<name>A0A2G9UFP3_TELCI</name>
<feature type="compositionally biased region" description="Basic and acidic residues" evidence="1">
    <location>
        <begin position="7"/>
        <end position="22"/>
    </location>
</feature>
<feature type="compositionally biased region" description="Basic and acidic residues" evidence="1">
    <location>
        <begin position="35"/>
        <end position="71"/>
    </location>
</feature>
<keyword evidence="3" id="KW-1185">Reference proteome</keyword>
<evidence type="ECO:0000313" key="2">
    <source>
        <dbReference type="EMBL" id="PIO69064.1"/>
    </source>
</evidence>
<accession>A0A2G9UFP3</accession>
<reference evidence="2 3" key="1">
    <citation type="submission" date="2015-09" db="EMBL/GenBank/DDBJ databases">
        <title>Draft genome of the parasitic nematode Teladorsagia circumcincta isolate WARC Sus (inbred).</title>
        <authorList>
            <person name="Mitreva M."/>
        </authorList>
    </citation>
    <scope>NUCLEOTIDE SEQUENCE [LARGE SCALE GENOMIC DNA]</scope>
    <source>
        <strain evidence="2 3">S</strain>
    </source>
</reference>
<sequence length="233" mass="26465">MGPGRRLYSDDDPVTRDRRAGFDYDEEPSYPPNRRSNDFNRNERDGGRENWGSGERRQNDGRRSPPNDNRSRGFGGGGRGASNATDGYGQEYRRRDGFGSSKGNYDRDEYEDEEPASGFGGYRRDGQKSGGFGDRGRAQPRPFDDRNDDFDNRGNDRGRGNGRGRSFGNRRGGFSHEDQDNDRSRFNNRFQENDDSFGGNRRSSPNNRRGFGDGNDSGNFSGRGWSLFFFHSR</sequence>
<organism evidence="2 3">
    <name type="scientific">Teladorsagia circumcincta</name>
    <name type="common">Brown stomach worm</name>
    <name type="synonym">Ostertagia circumcincta</name>
    <dbReference type="NCBI Taxonomy" id="45464"/>
    <lineage>
        <taxon>Eukaryota</taxon>
        <taxon>Metazoa</taxon>
        <taxon>Ecdysozoa</taxon>
        <taxon>Nematoda</taxon>
        <taxon>Chromadorea</taxon>
        <taxon>Rhabditida</taxon>
        <taxon>Rhabditina</taxon>
        <taxon>Rhabditomorpha</taxon>
        <taxon>Strongyloidea</taxon>
        <taxon>Trichostrongylidae</taxon>
        <taxon>Teladorsagia</taxon>
    </lineage>
</organism>
<dbReference type="OrthoDB" id="10591428at2759"/>
<protein>
    <submittedName>
        <fullName evidence="2">Uncharacterized protein</fullName>
    </submittedName>
</protein>
<dbReference type="AlphaFoldDB" id="A0A2G9UFP3"/>